<proteinExistence type="predicted"/>
<evidence type="ECO:0000256" key="1">
    <source>
        <dbReference type="SAM" id="MobiDB-lite"/>
    </source>
</evidence>
<comment type="caution">
    <text evidence="2">The sequence shown here is derived from an EMBL/GenBank/DDBJ whole genome shotgun (WGS) entry which is preliminary data.</text>
</comment>
<protein>
    <submittedName>
        <fullName evidence="2">Uncharacterized protein</fullName>
    </submittedName>
</protein>
<dbReference type="Proteomes" id="UP000244956">
    <property type="component" value="Unassembled WGS sequence"/>
</dbReference>
<dbReference type="EMBL" id="QEWP01000020">
    <property type="protein sequence ID" value="PWD98027.1"/>
    <property type="molecule type" value="Genomic_DNA"/>
</dbReference>
<reference evidence="2 3" key="1">
    <citation type="submission" date="2018-05" db="EMBL/GenBank/DDBJ databases">
        <title>Marinilabilia rubrum sp. nov., isolated from saltern sediment.</title>
        <authorList>
            <person name="Zhang R."/>
        </authorList>
    </citation>
    <scope>NUCLEOTIDE SEQUENCE [LARGE SCALE GENOMIC DNA]</scope>
    <source>
        <strain evidence="2 3">WTE16</strain>
    </source>
</reference>
<evidence type="ECO:0000313" key="3">
    <source>
        <dbReference type="Proteomes" id="UP000244956"/>
    </source>
</evidence>
<dbReference type="AlphaFoldDB" id="A0A2U2B4Q9"/>
<evidence type="ECO:0000313" key="2">
    <source>
        <dbReference type="EMBL" id="PWD98027.1"/>
    </source>
</evidence>
<name>A0A2U2B4Q9_9BACT</name>
<feature type="region of interest" description="Disordered" evidence="1">
    <location>
        <begin position="1"/>
        <end position="45"/>
    </location>
</feature>
<gene>
    <name evidence="2" type="ORF">DDZ16_17645</name>
</gene>
<accession>A0A2U2B4Q9</accession>
<organism evidence="2 3">
    <name type="scientific">Marinilabilia rubra</name>
    <dbReference type="NCBI Taxonomy" id="2162893"/>
    <lineage>
        <taxon>Bacteria</taxon>
        <taxon>Pseudomonadati</taxon>
        <taxon>Bacteroidota</taxon>
        <taxon>Bacteroidia</taxon>
        <taxon>Marinilabiliales</taxon>
        <taxon>Marinilabiliaceae</taxon>
        <taxon>Marinilabilia</taxon>
    </lineage>
</organism>
<keyword evidence="3" id="KW-1185">Reference proteome</keyword>
<sequence length="524" mass="59862">MLSMLLACGGPSEKNKNKEELSSPAGEAPKTENYSSASSPEPDREGFSKMLDGLWYDSEYIKMIQTTYSVLEAGREAETVISCGFDKEALMGDNPYAGGASAHEGGYMARLTWDEKGNYFKSASVDQNSLTDEPFKIIFNTDQEISLKSMDGRTIQTFKKVEMPDALNNILLAGSYKMEDGTNISFTPKGEIKGHPKYEGYGYEIVEDFFDIHMDQVRVVNPDRKTQVFHYEVVEDGFVLYEITGSMGEGFHRGSFVNKFTSLDGRKNLITDVEEDNISVKTNYFDLPEDEIETLKKILKDDDLEVVEGASIKTMKDYLKKTVFGGRSPFGPGLKSAYFWNVYNALPEFVAKKERHQGYYSGQNESNFREKLIAYSIYRLDRSPENVKKLFDYAKPVLMEIFPPTSYERSGIDRKLKQLINSYKMLSEIDGYAQKLSDTYTALDTMTGKFINVDGQEVFRKFENSAYGFSVYDLNEFIMKKLNPDMDRFQSIPAGLSFWMRRNYEGNMDEVYSILREIDEIYSR</sequence>